<dbReference type="AlphaFoldDB" id="A0A7Y0Y4N0"/>
<feature type="transmembrane region" description="Helical" evidence="1">
    <location>
        <begin position="552"/>
        <end position="574"/>
    </location>
</feature>
<dbReference type="Proteomes" id="UP000578252">
    <property type="component" value="Unassembled WGS sequence"/>
</dbReference>
<evidence type="ECO:0000313" key="2">
    <source>
        <dbReference type="EMBL" id="NMW65297.1"/>
    </source>
</evidence>
<gene>
    <name evidence="2" type="ORF">HHJ78_07100</name>
</gene>
<dbReference type="Pfam" id="PF20176">
    <property type="entry name" value="DUF6541"/>
    <property type="match status" value="1"/>
</dbReference>
<feature type="transmembrane region" description="Helical" evidence="1">
    <location>
        <begin position="524"/>
        <end position="545"/>
    </location>
</feature>
<name>A0A7Y0Y4N0_9ACTO</name>
<proteinExistence type="predicted"/>
<evidence type="ECO:0000256" key="1">
    <source>
        <dbReference type="SAM" id="Phobius"/>
    </source>
</evidence>
<dbReference type="RefSeq" id="WP_169772037.1">
    <property type="nucleotide sequence ID" value="NZ_JABCUR010000005.1"/>
</dbReference>
<accession>A0A7Y0Y4N0</accession>
<protein>
    <submittedName>
        <fullName evidence="2">Uncharacterized protein</fullName>
    </submittedName>
</protein>
<evidence type="ECO:0000313" key="3">
    <source>
        <dbReference type="Proteomes" id="UP000578252"/>
    </source>
</evidence>
<feature type="transmembrane region" description="Helical" evidence="1">
    <location>
        <begin position="296"/>
        <end position="314"/>
    </location>
</feature>
<feature type="transmembrane region" description="Helical" evidence="1">
    <location>
        <begin position="380"/>
        <end position="397"/>
    </location>
</feature>
<organism evidence="2 3">
    <name type="scientific">Mobiluncus mulieris</name>
    <dbReference type="NCBI Taxonomy" id="2052"/>
    <lineage>
        <taxon>Bacteria</taxon>
        <taxon>Bacillati</taxon>
        <taxon>Actinomycetota</taxon>
        <taxon>Actinomycetes</taxon>
        <taxon>Actinomycetales</taxon>
        <taxon>Actinomycetaceae</taxon>
        <taxon>Mobiluncus</taxon>
    </lineage>
</organism>
<comment type="caution">
    <text evidence="2">The sequence shown here is derived from an EMBL/GenBank/DDBJ whole genome shotgun (WGS) entry which is preliminary data.</text>
</comment>
<dbReference type="InterPro" id="IPR046671">
    <property type="entry name" value="DUF6541"/>
</dbReference>
<feature type="transmembrane region" description="Helical" evidence="1">
    <location>
        <begin position="359"/>
        <end position="374"/>
    </location>
</feature>
<feature type="transmembrane region" description="Helical" evidence="1">
    <location>
        <begin position="62"/>
        <end position="82"/>
    </location>
</feature>
<dbReference type="EMBL" id="JABCUR010000005">
    <property type="protein sequence ID" value="NMW65297.1"/>
    <property type="molecule type" value="Genomic_DNA"/>
</dbReference>
<feature type="transmembrane region" description="Helical" evidence="1">
    <location>
        <begin position="486"/>
        <end position="504"/>
    </location>
</feature>
<feature type="transmembrane region" description="Helical" evidence="1">
    <location>
        <begin position="404"/>
        <end position="424"/>
    </location>
</feature>
<keyword evidence="1" id="KW-0812">Transmembrane</keyword>
<keyword evidence="1" id="KW-1133">Transmembrane helix</keyword>
<feature type="transmembrane region" description="Helical" evidence="1">
    <location>
        <begin position="460"/>
        <end position="479"/>
    </location>
</feature>
<keyword evidence="1" id="KW-0472">Membrane</keyword>
<sequence length="725" mass="77694">MLSLFAAIAVVTGFLILPGALLAVCARFRPLASLALGAPITAGLLAVLAQVFAWVHIPWTRIPVGVTLVFLVALVCVLSWWFRAYRPKVAHARNTATTPDASGGQFSSTSEGVGLFGAAEMAPDETASLKTKASSKASVVMVPSGCIPTKPFLAVTLAAFVLAGSTQLVPFIQTIPVVFAPAQSFDAMFHYSSIRAIADSGAAGWRGSLDALYPGKTGVYYPNQWAAILALFLPLVSPTLIANAILMSLTLFVWPLGVALLAEQVWGRRSPAIPLAVLFSPMPLVFPYFLGVLQALYPYVLAVMWWPAGLWVVLRGADVLAIRRLAHSSISLNGVSAPQSALLSDATAGSALVGVNQRSWGRLVLGVLALVAVVHAHPSAFGFIVIAAFMALVNLVLNRLLSPWWWVFIAIVAVCGGIAVPWGLNRLGVSARAGLAGDSIEIWRSVASMLGLCQISSEPWWVLLSFGLAVLLGLVWHALTARDWRFLGIFVAISLLVLATKLPLGPISTLTALWYGAYDRVGTGLAVLLPVFAAGFVARLAMLVARRVSKPAWRLLSAVVAGLLLVGFTSGMYLPQLLADRRGLTQIAFVPGSQFHPPWVSIAEYQALVELRLPPHANLIGDPSSGAGLAYAAGGTQLFIKQLNPTGFSPVQKYLAQHFREIHENPRICQLVRREKITHFYDDATGVGSSEKFTYPGLHDVDVSTGFTEVARVDRARVYRIDACW</sequence>
<reference evidence="2 3" key="1">
    <citation type="submission" date="2020-04" db="EMBL/GenBank/DDBJ databases">
        <title>Antimicrobial susceptibility and clonality of vaginal-derived multi-drug resistant Mobiluncus isolates in China.</title>
        <authorList>
            <person name="Zhang X."/>
        </authorList>
    </citation>
    <scope>NUCLEOTIDE SEQUENCE [LARGE SCALE GENOMIC DNA]</scope>
    <source>
        <strain evidence="2 3">13</strain>
    </source>
</reference>
<feature type="transmembrane region" description="Helical" evidence="1">
    <location>
        <begin position="32"/>
        <end position="55"/>
    </location>
</feature>